<evidence type="ECO:0000313" key="2">
    <source>
        <dbReference type="Proteomes" id="UP000469545"/>
    </source>
</evidence>
<protein>
    <submittedName>
        <fullName evidence="1">Uncharacterized protein</fullName>
    </submittedName>
</protein>
<name>A0A6N9UGW9_9ACTN</name>
<sequence>MSWLNVKHAMDLSPWIRIPLMWPEPGLEGVEEARTPEAWARYFAERIWEDFASEKPAPGEVDLLTNMLLMFAVRAPAAYPGFEVFLHLPHPREIPLPAYVDLVEIEEGENRETALRELTHADASYTVERPVVEDFHSPHLGTGLRVLRYYQDEDSNEVHVGLRYAWRYEKGTEAADVLIILADPDAGRILRALDDIDAFARTVRISPDDEADDWKAGG</sequence>
<evidence type="ECO:0000313" key="1">
    <source>
        <dbReference type="EMBL" id="NEB16937.1"/>
    </source>
</evidence>
<dbReference type="EMBL" id="JAAGMB010000230">
    <property type="protein sequence ID" value="NEB16937.1"/>
    <property type="molecule type" value="Genomic_DNA"/>
</dbReference>
<reference evidence="1 2" key="1">
    <citation type="submission" date="2020-01" db="EMBL/GenBank/DDBJ databases">
        <title>Insect and environment-associated Actinomycetes.</title>
        <authorList>
            <person name="Currrie C."/>
            <person name="Chevrette M."/>
            <person name="Carlson C."/>
            <person name="Stubbendieck R."/>
            <person name="Wendt-Pienkowski E."/>
        </authorList>
    </citation>
    <scope>NUCLEOTIDE SEQUENCE [LARGE SCALE GENOMIC DNA]</scope>
    <source>
        <strain evidence="1 2">SID14172</strain>
    </source>
</reference>
<accession>A0A6N9UGW9</accession>
<proteinExistence type="predicted"/>
<dbReference type="AlphaFoldDB" id="A0A6N9UGW9"/>
<organism evidence="1 2">
    <name type="scientific">Streptomyces coelicoflavus</name>
    <dbReference type="NCBI Taxonomy" id="285562"/>
    <lineage>
        <taxon>Bacteria</taxon>
        <taxon>Bacillati</taxon>
        <taxon>Actinomycetota</taxon>
        <taxon>Actinomycetes</taxon>
        <taxon>Kitasatosporales</taxon>
        <taxon>Streptomycetaceae</taxon>
        <taxon>Streptomyces</taxon>
    </lineage>
</organism>
<dbReference type="Proteomes" id="UP000469545">
    <property type="component" value="Unassembled WGS sequence"/>
</dbReference>
<keyword evidence="2" id="KW-1185">Reference proteome</keyword>
<dbReference type="RefSeq" id="WP_164140005.1">
    <property type="nucleotide sequence ID" value="NZ_JAAGMB010000230.1"/>
</dbReference>
<gene>
    <name evidence="1" type="ORF">G3I46_10455</name>
</gene>
<comment type="caution">
    <text evidence="1">The sequence shown here is derived from an EMBL/GenBank/DDBJ whole genome shotgun (WGS) entry which is preliminary data.</text>
</comment>